<accession>A0ABR7ZW60</accession>
<dbReference type="SUPFAM" id="SSF47413">
    <property type="entry name" value="lambda repressor-like DNA-binding domains"/>
    <property type="match status" value="1"/>
</dbReference>
<feature type="domain" description="NACHT" evidence="1">
    <location>
        <begin position="167"/>
        <end position="255"/>
    </location>
</feature>
<evidence type="ECO:0000313" key="2">
    <source>
        <dbReference type="EMBL" id="MBD2187745.1"/>
    </source>
</evidence>
<gene>
    <name evidence="2" type="ORF">H6F41_06255</name>
</gene>
<dbReference type="InterPro" id="IPR010982">
    <property type="entry name" value="Lambda_DNA-bd_dom_sf"/>
</dbReference>
<dbReference type="Pfam" id="PF05729">
    <property type="entry name" value="NACHT"/>
    <property type="match status" value="1"/>
</dbReference>
<name>A0ABR7ZW60_9CYAN</name>
<dbReference type="PROSITE" id="PS50837">
    <property type="entry name" value="NACHT"/>
    <property type="match status" value="1"/>
</dbReference>
<evidence type="ECO:0000313" key="3">
    <source>
        <dbReference type="Proteomes" id="UP000642094"/>
    </source>
</evidence>
<dbReference type="PANTHER" id="PTHR46844">
    <property type="entry name" value="SLR5058 PROTEIN"/>
    <property type="match status" value="1"/>
</dbReference>
<protein>
    <submittedName>
        <fullName evidence="2">NACHT domain-containing protein</fullName>
    </submittedName>
</protein>
<organism evidence="2 3">
    <name type="scientific">Pseudanabaena mucicola FACHB-723</name>
    <dbReference type="NCBI Taxonomy" id="2692860"/>
    <lineage>
        <taxon>Bacteria</taxon>
        <taxon>Bacillati</taxon>
        <taxon>Cyanobacteriota</taxon>
        <taxon>Cyanophyceae</taxon>
        <taxon>Pseudanabaenales</taxon>
        <taxon>Pseudanabaenaceae</taxon>
        <taxon>Pseudanabaena</taxon>
    </lineage>
</organism>
<dbReference type="RefSeq" id="WP_190402616.1">
    <property type="nucleotide sequence ID" value="NZ_JACJQB010000008.1"/>
</dbReference>
<keyword evidence="3" id="KW-1185">Reference proteome</keyword>
<dbReference type="InterPro" id="IPR007111">
    <property type="entry name" value="NACHT_NTPase"/>
</dbReference>
<dbReference type="InterPro" id="IPR001387">
    <property type="entry name" value="Cro/C1-type_HTH"/>
</dbReference>
<dbReference type="CDD" id="cd00093">
    <property type="entry name" value="HTH_XRE"/>
    <property type="match status" value="1"/>
</dbReference>
<dbReference type="InterPro" id="IPR027417">
    <property type="entry name" value="P-loop_NTPase"/>
</dbReference>
<sequence length="769" mass="90474">MARSLRASEEGIKQIKKAMKQGDFTQKSLTEALGISRSVITVLMRGEAIAKDNFEKICDYLMLDCRDIRGEDVANDDDLDLLVQEVKQKIAADVTERCGTMRMLDMTQPVDLDRIYTDVNILNNLTRLRRYDDYDLKDYNNREGYERFLVGSIQERVQGFEAVEEFQKLVVLGKPGAGKTTFMKYLAMSCLGDRFHGELVPIFVTLKAYAEDRGQPTLENYILTEFAKRKVSQDVAKHLLDNGKALILLDGLDEVKKEDDRRVKQDIDQFSRDWLKNRFAITCRIAAREYQFEKFAEVEVADFDDGQIETFVNNWFRERDESKAERLLERLKGNKPVKELAKSPLLLTLLCLVFGERNDFPPKRSELYKEGLEVLMKKWDAKRNIEREIIYKHLSPQNKEDMLGQIAFNTFVNGEYFFRQEDLQRQIKDYICNLPDASADPDALRLDSEAVLKAIEHHHGLLVERARNIYSFSHLTFQEYFTAQEIERERHFEKLIENITNPRWKEVFYLTAEMLRRSDNFLRIMKDCIDEMTRIDPKLYNFLEWLNSKSIRLPNIYKPNIRRSIYIDLSIYCGFYDRQGRSRRSAKLAKELGFTWKLDEETIILDCLFSEILQGAINLSYGGVYVPLFIYNNIDFSDVISVACRVKEILSYLENLTNSSKISSLNKKLPALSRELYSLLNDEDKFDELLREIHFWWRENGRQWIEEFRQLLIDEYNIGHDWQFTKEQAELLNQYYEANLLLVECMNRSYVSKQVREEIEATMLLPSKK</sequence>
<dbReference type="Gene3D" id="3.40.50.300">
    <property type="entry name" value="P-loop containing nucleotide triphosphate hydrolases"/>
    <property type="match status" value="1"/>
</dbReference>
<proteinExistence type="predicted"/>
<comment type="caution">
    <text evidence="2">The sequence shown here is derived from an EMBL/GenBank/DDBJ whole genome shotgun (WGS) entry which is preliminary data.</text>
</comment>
<dbReference type="Pfam" id="PF13443">
    <property type="entry name" value="HTH_26"/>
    <property type="match status" value="1"/>
</dbReference>
<dbReference type="Pfam" id="PF22727">
    <property type="entry name" value="NCH2"/>
    <property type="match status" value="1"/>
</dbReference>
<dbReference type="InterPro" id="IPR054501">
    <property type="entry name" value="NCH2"/>
</dbReference>
<dbReference type="EMBL" id="JACJQB010000008">
    <property type="protein sequence ID" value="MBD2187745.1"/>
    <property type="molecule type" value="Genomic_DNA"/>
</dbReference>
<dbReference type="SUPFAM" id="SSF52540">
    <property type="entry name" value="P-loop containing nucleoside triphosphate hydrolases"/>
    <property type="match status" value="1"/>
</dbReference>
<reference evidence="2 3" key="1">
    <citation type="journal article" date="2020" name="ISME J.">
        <title>Comparative genomics reveals insights into cyanobacterial evolution and habitat adaptation.</title>
        <authorList>
            <person name="Chen M.Y."/>
            <person name="Teng W.K."/>
            <person name="Zhao L."/>
            <person name="Hu C.X."/>
            <person name="Zhou Y.K."/>
            <person name="Han B.P."/>
            <person name="Song L.R."/>
            <person name="Shu W.S."/>
        </authorList>
    </citation>
    <scope>NUCLEOTIDE SEQUENCE [LARGE SCALE GENOMIC DNA]</scope>
    <source>
        <strain evidence="2 3">FACHB-723</strain>
    </source>
</reference>
<dbReference type="PANTHER" id="PTHR46844:SF1">
    <property type="entry name" value="SLR5058 PROTEIN"/>
    <property type="match status" value="1"/>
</dbReference>
<evidence type="ECO:0000259" key="1">
    <source>
        <dbReference type="PROSITE" id="PS50837"/>
    </source>
</evidence>
<dbReference type="Proteomes" id="UP000642094">
    <property type="component" value="Unassembled WGS sequence"/>
</dbReference>